<comment type="subcellular location">
    <subcellularLocation>
        <location evidence="1">Nucleus</location>
    </subcellularLocation>
</comment>
<evidence type="ECO:0000256" key="6">
    <source>
        <dbReference type="SAM" id="Coils"/>
    </source>
</evidence>
<evidence type="ECO:0000256" key="1">
    <source>
        <dbReference type="ARBA" id="ARBA00004123"/>
    </source>
</evidence>
<dbReference type="CDD" id="cd14705">
    <property type="entry name" value="bZIP_Zip1"/>
    <property type="match status" value="1"/>
</dbReference>
<evidence type="ECO:0000256" key="4">
    <source>
        <dbReference type="ARBA" id="ARBA00023163"/>
    </source>
</evidence>
<evidence type="ECO:0000256" key="7">
    <source>
        <dbReference type="SAM" id="MobiDB-lite"/>
    </source>
</evidence>
<evidence type="ECO:0000256" key="5">
    <source>
        <dbReference type="ARBA" id="ARBA00023242"/>
    </source>
</evidence>
<evidence type="ECO:0000313" key="9">
    <source>
        <dbReference type="EMBL" id="QBM87757.1"/>
    </source>
</evidence>
<evidence type="ECO:0000313" key="10">
    <source>
        <dbReference type="Proteomes" id="UP000292447"/>
    </source>
</evidence>
<proteinExistence type="predicted"/>
<dbReference type="Gene3D" id="1.20.5.170">
    <property type="match status" value="1"/>
</dbReference>
<keyword evidence="5" id="KW-0539">Nucleus</keyword>
<sequence>MNFQPSDYLSNLNLVFDTDVSPVDETSHNANLDFFSQADFFDLDVFSHDFAAREKQNAAMQMPTQQLPPAAPKKECSGHVTVKQECSDLTVAGSSGENATFSPVSPNESVDGPKESSEVKRRRNTAASARFRVKKKLKEKQMEQQARDLQDRLGQLEKKLRTLEMENKCLRQLIVEKTEKKNCDLLESIKKRSLGADSTHSAFTYTN</sequence>
<dbReference type="PROSITE" id="PS00036">
    <property type="entry name" value="BZIP_BASIC"/>
    <property type="match status" value="1"/>
</dbReference>
<evidence type="ECO:0000256" key="2">
    <source>
        <dbReference type="ARBA" id="ARBA00023015"/>
    </source>
</evidence>
<dbReference type="PROSITE" id="PS50217">
    <property type="entry name" value="BZIP"/>
    <property type="match status" value="1"/>
</dbReference>
<dbReference type="GO" id="GO:0005634">
    <property type="term" value="C:nucleus"/>
    <property type="evidence" value="ECO:0007669"/>
    <property type="project" value="UniProtKB-SubCell"/>
</dbReference>
<keyword evidence="4" id="KW-0804">Transcription</keyword>
<dbReference type="PANTHER" id="PTHR13044:SF14">
    <property type="entry name" value="CRYPTOCEPHAL, ISOFORM A"/>
    <property type="match status" value="1"/>
</dbReference>
<dbReference type="GO" id="GO:0000977">
    <property type="term" value="F:RNA polymerase II transcription regulatory region sequence-specific DNA binding"/>
    <property type="evidence" value="ECO:0007669"/>
    <property type="project" value="TreeGrafter"/>
</dbReference>
<organism evidence="9 10">
    <name type="scientific">Metschnikowia aff. pulcherrima</name>
    <dbReference type="NCBI Taxonomy" id="2163413"/>
    <lineage>
        <taxon>Eukaryota</taxon>
        <taxon>Fungi</taxon>
        <taxon>Dikarya</taxon>
        <taxon>Ascomycota</taxon>
        <taxon>Saccharomycotina</taxon>
        <taxon>Pichiomycetes</taxon>
        <taxon>Metschnikowiaceae</taxon>
        <taxon>Metschnikowia</taxon>
    </lineage>
</organism>
<keyword evidence="3" id="KW-0238">DNA-binding</keyword>
<keyword evidence="6" id="KW-0175">Coiled coil</keyword>
<dbReference type="STRING" id="2163413.A0A4P6XKA1"/>
<keyword evidence="10" id="KW-1185">Reference proteome</keyword>
<accession>A0A4P6XKA1</accession>
<evidence type="ECO:0000259" key="8">
    <source>
        <dbReference type="PROSITE" id="PS50217"/>
    </source>
</evidence>
<evidence type="ECO:0000256" key="3">
    <source>
        <dbReference type="ARBA" id="ARBA00023125"/>
    </source>
</evidence>
<feature type="coiled-coil region" evidence="6">
    <location>
        <begin position="132"/>
        <end position="180"/>
    </location>
</feature>
<feature type="region of interest" description="Disordered" evidence="7">
    <location>
        <begin position="93"/>
        <end position="129"/>
    </location>
</feature>
<dbReference type="SUPFAM" id="SSF57959">
    <property type="entry name" value="Leucine zipper domain"/>
    <property type="match status" value="1"/>
</dbReference>
<protein>
    <submittedName>
        <fullName evidence="9">Basic region leucine zipper</fullName>
    </submittedName>
</protein>
<name>A0A4P6XKA1_9ASCO</name>
<dbReference type="InterPro" id="IPR046347">
    <property type="entry name" value="bZIP_sf"/>
</dbReference>
<gene>
    <name evidence="9" type="primary">MPUL0B09690</name>
    <name evidence="9" type="ORF">METSCH_B09690</name>
</gene>
<dbReference type="PANTHER" id="PTHR13044">
    <property type="entry name" value="ACTIVATING TRANSCRIPTION FACTOR ATF 4/5"/>
    <property type="match status" value="1"/>
</dbReference>
<dbReference type="GO" id="GO:0089713">
    <property type="term" value="C:Cbf1-Met4-Met28 complex"/>
    <property type="evidence" value="ECO:0007669"/>
    <property type="project" value="TreeGrafter"/>
</dbReference>
<keyword evidence="2" id="KW-0805">Transcription regulation</keyword>
<dbReference type="Proteomes" id="UP000292447">
    <property type="component" value="Chromosome II"/>
</dbReference>
<feature type="domain" description="BZIP" evidence="8">
    <location>
        <begin position="114"/>
        <end position="177"/>
    </location>
</feature>
<dbReference type="InterPro" id="IPR004827">
    <property type="entry name" value="bZIP"/>
</dbReference>
<dbReference type="Pfam" id="PF07716">
    <property type="entry name" value="bZIP_2"/>
    <property type="match status" value="1"/>
</dbReference>
<dbReference type="GO" id="GO:0001228">
    <property type="term" value="F:DNA-binding transcription activator activity, RNA polymerase II-specific"/>
    <property type="evidence" value="ECO:0007669"/>
    <property type="project" value="TreeGrafter"/>
</dbReference>
<reference evidence="10" key="1">
    <citation type="submission" date="2019-03" db="EMBL/GenBank/DDBJ databases">
        <title>Snf2 controls pulcherriminic acid biosynthesis and connects pigmentation and antifungal activity of the yeast Metschnikowia pulcherrima.</title>
        <authorList>
            <person name="Gore-Lloyd D."/>
            <person name="Sumann I."/>
            <person name="Brachmann A.O."/>
            <person name="Schneeberger K."/>
            <person name="Ortiz-Merino R.A."/>
            <person name="Moreno-Beltran M."/>
            <person name="Schlaefli M."/>
            <person name="Kirner P."/>
            <person name="Santos Kron A."/>
            <person name="Wolfe K.H."/>
            <person name="Piel J."/>
            <person name="Ahrens C.H."/>
            <person name="Henk D."/>
            <person name="Freimoser F.M."/>
        </authorList>
    </citation>
    <scope>NUCLEOTIDE SEQUENCE [LARGE SCALE GENOMIC DNA]</scope>
    <source>
        <strain evidence="10">APC 1.2</strain>
    </source>
</reference>
<feature type="compositionally biased region" description="Polar residues" evidence="7">
    <location>
        <begin position="93"/>
        <end position="108"/>
    </location>
</feature>
<dbReference type="AlphaFoldDB" id="A0A4P6XKA1"/>
<dbReference type="EMBL" id="CP034457">
    <property type="protein sequence ID" value="QBM87757.1"/>
    <property type="molecule type" value="Genomic_DNA"/>
</dbReference>